<dbReference type="Proteomes" id="UP000034681">
    <property type="component" value="Unassembled WGS sequence"/>
</dbReference>
<dbReference type="OrthoDB" id="453470at2"/>
<dbReference type="eggNOG" id="ENOG502ZATH">
    <property type="taxonomic scope" value="Bacteria"/>
</dbReference>
<sequence>MDPLNRVRQLKHRSLEFLDHRWRYVKQSWQKPDLPINDRELRLMGLRRSGNHAILGWIRLQYPTYAWHINHPPSGQNPYRFLHRHFPKPELASEAQGKFSPKAMVILSYEDKPLTEICSPHFERFHDVYVGSSARRWDVLILRDPFNLMASRLKSQRSILHSNARADLQLWLAYAQEFLGETQVLTQPRVCLNFNRWNTDRDYRQQLAQQLDLTFTDAGRERVKNYGGGSSFDGTDFSGQASQMNLGERWRIFEHDRDFWDLFAQDELLDCTERIFGRDDLPFDRV</sequence>
<evidence type="ECO:0000313" key="1">
    <source>
        <dbReference type="EMBL" id="KKI99241.1"/>
    </source>
</evidence>
<evidence type="ECO:0000313" key="2">
    <source>
        <dbReference type="Proteomes" id="UP000034681"/>
    </source>
</evidence>
<reference evidence="1" key="1">
    <citation type="submission" date="2012-04" db="EMBL/GenBank/DDBJ databases">
        <authorList>
            <person name="Borisov I.G."/>
            <person name="Ivanikova N.V."/>
            <person name="Pinevich A.V."/>
        </authorList>
    </citation>
    <scope>NUCLEOTIDE SEQUENCE</scope>
    <source>
        <strain evidence="1">CALU 1027</strain>
    </source>
</reference>
<evidence type="ECO:0008006" key="3">
    <source>
        <dbReference type="Google" id="ProtNLM"/>
    </source>
</evidence>
<organism evidence="1 2">
    <name type="scientific">Prochlorothrix hollandica PCC 9006 = CALU 1027</name>
    <dbReference type="NCBI Taxonomy" id="317619"/>
    <lineage>
        <taxon>Bacteria</taxon>
        <taxon>Bacillati</taxon>
        <taxon>Cyanobacteriota</taxon>
        <taxon>Cyanophyceae</taxon>
        <taxon>Prochlorotrichales</taxon>
        <taxon>Prochlorotrichaceae</taxon>
        <taxon>Prochlorothrix</taxon>
    </lineage>
</organism>
<name>A0A0M2PXY4_PROHO</name>
<dbReference type="RefSeq" id="WP_017712754.1">
    <property type="nucleotide sequence ID" value="NZ_KB235937.1"/>
</dbReference>
<gene>
    <name evidence="1" type="ORF">PROH_16005</name>
</gene>
<keyword evidence="2" id="KW-1185">Reference proteome</keyword>
<comment type="caution">
    <text evidence="1">The sequence shown here is derived from an EMBL/GenBank/DDBJ whole genome shotgun (WGS) entry which is preliminary data.</text>
</comment>
<proteinExistence type="predicted"/>
<dbReference type="EMBL" id="AJTX02000006">
    <property type="protein sequence ID" value="KKI99241.1"/>
    <property type="molecule type" value="Genomic_DNA"/>
</dbReference>
<protein>
    <recommendedName>
        <fullName evidence="3">Sulfotransferase domain-containing protein</fullName>
    </recommendedName>
</protein>
<dbReference type="AlphaFoldDB" id="A0A0M2PXY4"/>
<accession>A0A0M2PXY4</accession>
<dbReference type="STRING" id="317619.GCA_000332315_02376"/>